<gene>
    <name evidence="2" type="ORF">METZ01_LOCUS438607</name>
</gene>
<feature type="transmembrane region" description="Helical" evidence="1">
    <location>
        <begin position="33"/>
        <end position="54"/>
    </location>
</feature>
<accession>A0A382YRA2</accession>
<keyword evidence="1" id="KW-1133">Transmembrane helix</keyword>
<protein>
    <submittedName>
        <fullName evidence="2">Uncharacterized protein</fullName>
    </submittedName>
</protein>
<keyword evidence="1" id="KW-0472">Membrane</keyword>
<dbReference type="AlphaFoldDB" id="A0A382YRA2"/>
<evidence type="ECO:0000256" key="1">
    <source>
        <dbReference type="SAM" id="Phobius"/>
    </source>
</evidence>
<sequence length="61" mass="6722">MLPEFIYGIIVIFFFLAVSGVIYTAYKDRDSGLGGWIIFLIVAVIFICIFLAVISPITGFG</sequence>
<keyword evidence="1" id="KW-0812">Transmembrane</keyword>
<name>A0A382YRA2_9ZZZZ</name>
<evidence type="ECO:0000313" key="2">
    <source>
        <dbReference type="EMBL" id="SVD85753.1"/>
    </source>
</evidence>
<proteinExistence type="predicted"/>
<reference evidence="2" key="1">
    <citation type="submission" date="2018-05" db="EMBL/GenBank/DDBJ databases">
        <authorList>
            <person name="Lanie J.A."/>
            <person name="Ng W.-L."/>
            <person name="Kazmierczak K.M."/>
            <person name="Andrzejewski T.M."/>
            <person name="Davidsen T.M."/>
            <person name="Wayne K.J."/>
            <person name="Tettelin H."/>
            <person name="Glass J.I."/>
            <person name="Rusch D."/>
            <person name="Podicherti R."/>
            <person name="Tsui H.-C.T."/>
            <person name="Winkler M.E."/>
        </authorList>
    </citation>
    <scope>NUCLEOTIDE SEQUENCE</scope>
</reference>
<organism evidence="2">
    <name type="scientific">marine metagenome</name>
    <dbReference type="NCBI Taxonomy" id="408172"/>
    <lineage>
        <taxon>unclassified sequences</taxon>
        <taxon>metagenomes</taxon>
        <taxon>ecological metagenomes</taxon>
    </lineage>
</organism>
<feature type="transmembrane region" description="Helical" evidence="1">
    <location>
        <begin position="6"/>
        <end position="26"/>
    </location>
</feature>
<dbReference type="EMBL" id="UINC01177886">
    <property type="protein sequence ID" value="SVD85753.1"/>
    <property type="molecule type" value="Genomic_DNA"/>
</dbReference>